<dbReference type="EMBL" id="JBAHYK010000016">
    <property type="protein sequence ID" value="KAL0581110.1"/>
    <property type="molecule type" value="Genomic_DNA"/>
</dbReference>
<gene>
    <name evidence="2" type="ORF">V5O48_000899</name>
</gene>
<dbReference type="Proteomes" id="UP001465976">
    <property type="component" value="Unassembled WGS sequence"/>
</dbReference>
<name>A0ABR3FZY0_9AGAR</name>
<dbReference type="PANTHER" id="PTHR43441">
    <property type="entry name" value="RIBOSOMAL-PROTEIN-SERINE ACETYLTRANSFERASE"/>
    <property type="match status" value="1"/>
</dbReference>
<evidence type="ECO:0000313" key="3">
    <source>
        <dbReference type="Proteomes" id="UP001465976"/>
    </source>
</evidence>
<protein>
    <recommendedName>
        <fullName evidence="1">N-acetyltransferase domain-containing protein</fullName>
    </recommendedName>
</protein>
<dbReference type="PROSITE" id="PS51186">
    <property type="entry name" value="GNAT"/>
    <property type="match status" value="1"/>
</dbReference>
<organism evidence="2 3">
    <name type="scientific">Marasmius crinis-equi</name>
    <dbReference type="NCBI Taxonomy" id="585013"/>
    <lineage>
        <taxon>Eukaryota</taxon>
        <taxon>Fungi</taxon>
        <taxon>Dikarya</taxon>
        <taxon>Basidiomycota</taxon>
        <taxon>Agaricomycotina</taxon>
        <taxon>Agaricomycetes</taxon>
        <taxon>Agaricomycetidae</taxon>
        <taxon>Agaricales</taxon>
        <taxon>Marasmiineae</taxon>
        <taxon>Marasmiaceae</taxon>
        <taxon>Marasmius</taxon>
    </lineage>
</organism>
<accession>A0ABR3FZY0</accession>
<comment type="caution">
    <text evidence="2">The sequence shown here is derived from an EMBL/GenBank/DDBJ whole genome shotgun (WGS) entry which is preliminary data.</text>
</comment>
<proteinExistence type="predicted"/>
<keyword evidence="3" id="KW-1185">Reference proteome</keyword>
<dbReference type="InterPro" id="IPR016181">
    <property type="entry name" value="Acyl_CoA_acyltransferase"/>
</dbReference>
<dbReference type="PANTHER" id="PTHR43441:SF5">
    <property type="entry name" value="FAMILY ACETYLTRANSFERASE, PUTATIVE-RELATED"/>
    <property type="match status" value="1"/>
</dbReference>
<feature type="domain" description="N-acetyltransferase" evidence="1">
    <location>
        <begin position="25"/>
        <end position="195"/>
    </location>
</feature>
<evidence type="ECO:0000313" key="2">
    <source>
        <dbReference type="EMBL" id="KAL0581110.1"/>
    </source>
</evidence>
<dbReference type="SUPFAM" id="SSF55729">
    <property type="entry name" value="Acyl-CoA N-acyltransferases (Nat)"/>
    <property type="match status" value="1"/>
</dbReference>
<sequence length="241" mass="27316">MPSLSTHRDDNFCFPIPDALENERIKIIPFIPSEHADLVFEKWKASPQLCDHLPFGPYDSLQEFISDLWEGRVKNSAAEALFMIYDKTRLDEKGKPSPAGSIAYINSSAEHLATEIGCIVIFPEFHRTHVTTNAVGLMMHYALDLPKDGGLGCRRVQWVADARNSPSINHAKKMGFELEGILKWHRAIPQSKAAGHNGRPIRKDDPREECFARDSAILGMYWDVWENGGRERVDQRMARTS</sequence>
<evidence type="ECO:0000259" key="1">
    <source>
        <dbReference type="PROSITE" id="PS51186"/>
    </source>
</evidence>
<dbReference type="InterPro" id="IPR000182">
    <property type="entry name" value="GNAT_dom"/>
</dbReference>
<dbReference type="Gene3D" id="3.40.630.30">
    <property type="match status" value="1"/>
</dbReference>
<dbReference type="Pfam" id="PF13302">
    <property type="entry name" value="Acetyltransf_3"/>
    <property type="match status" value="1"/>
</dbReference>
<reference evidence="2 3" key="1">
    <citation type="submission" date="2024-02" db="EMBL/GenBank/DDBJ databases">
        <title>A draft genome for the cacao thread blight pathogen Marasmius crinis-equi.</title>
        <authorList>
            <person name="Cohen S.P."/>
            <person name="Baruah I.K."/>
            <person name="Amoako-Attah I."/>
            <person name="Bukari Y."/>
            <person name="Meinhardt L.W."/>
            <person name="Bailey B.A."/>
        </authorList>
    </citation>
    <scope>NUCLEOTIDE SEQUENCE [LARGE SCALE GENOMIC DNA]</scope>
    <source>
        <strain evidence="2 3">GH-76</strain>
    </source>
</reference>
<dbReference type="InterPro" id="IPR051908">
    <property type="entry name" value="Ribosomal_N-acetyltransferase"/>
</dbReference>